<comment type="caution">
    <text evidence="4">The sequence shown here is derived from an EMBL/GenBank/DDBJ whole genome shotgun (WGS) entry which is preliminary data.</text>
</comment>
<dbReference type="PANTHER" id="PTHR34596">
    <property type="entry name" value="CHITOPORIN"/>
    <property type="match status" value="1"/>
</dbReference>
<keyword evidence="1" id="KW-0813">Transport</keyword>
<keyword evidence="2 3" id="KW-0732">Signal</keyword>
<accession>A0ABS6N0V4</accession>
<proteinExistence type="predicted"/>
<keyword evidence="5" id="KW-1185">Reference proteome</keyword>
<dbReference type="RefSeq" id="WP_217683118.1">
    <property type="nucleotide sequence ID" value="NZ_JAHRGL010000062.1"/>
</dbReference>
<evidence type="ECO:0000313" key="5">
    <source>
        <dbReference type="Proteomes" id="UP000813068"/>
    </source>
</evidence>
<dbReference type="Proteomes" id="UP000813068">
    <property type="component" value="Unassembled WGS sequence"/>
</dbReference>
<dbReference type="Pfam" id="PF03573">
    <property type="entry name" value="OprD"/>
    <property type="match status" value="1"/>
</dbReference>
<evidence type="ECO:0000256" key="2">
    <source>
        <dbReference type="ARBA" id="ARBA00022729"/>
    </source>
</evidence>
<name>A0ABS6N0V4_9GAMM</name>
<sequence length="450" mass="50027">MHFKRTLIASAILCGQVGLAQAGGYVETLPAAAGWPSGKVARAQAGGFVEGSKATLTLRNYYFDRDFRSNNPNLPARINDVSQSQAWAQGLILRMESGFTEGPVGFGLNVLGTAGFKLDGGPGRTLLGNDLLPSDPVTNEPGDNYSELGLTAKAKISATELQVGTLSPTLPVLLSVPTRLFTPTFRGAYLRSDELDNLTLHLGHIDRMNVRNSSNYEPLRVNGPYGRFNEAAESNRFDFTGLDYRWSDSLVTSYNYAQLKEIYQQHYFGLVHTLPLSEGSKLKTDLRYFNSREDGEARAGKVDNQSLGLRFNWLTGPHSLMVGYMQQSGDSAQPFIYRTDVHVHSELAMTSDFVNPDERTLGVRYDYDFVALGVPGLRGMLRYIHGDNIELPGVDHRASEIERGVELAYVVQSGSLKNLGLRWRYASNRNDYFRDIDETRINIDYTLALW</sequence>
<protein>
    <submittedName>
        <fullName evidence="4">OprD family porin</fullName>
    </submittedName>
</protein>
<dbReference type="InterPro" id="IPR005318">
    <property type="entry name" value="OM_porin_bac"/>
</dbReference>
<dbReference type="EMBL" id="JAHRGL010000062">
    <property type="protein sequence ID" value="MBV2134680.1"/>
    <property type="molecule type" value="Genomic_DNA"/>
</dbReference>
<evidence type="ECO:0000256" key="1">
    <source>
        <dbReference type="ARBA" id="ARBA00022448"/>
    </source>
</evidence>
<feature type="signal peptide" evidence="3">
    <location>
        <begin position="1"/>
        <end position="22"/>
    </location>
</feature>
<reference evidence="4 5" key="1">
    <citation type="submission" date="2021-06" db="EMBL/GenBank/DDBJ databases">
        <title>Differences between aerobic and microaerobic xylene degrading microbial communities.</title>
        <authorList>
            <person name="Banerjee S."/>
            <person name="Tancsics A."/>
        </authorList>
    </citation>
    <scope>NUCLEOTIDE SEQUENCE [LARGE SCALE GENOMIC DNA]</scope>
    <source>
        <strain evidence="4 5">MAP12</strain>
    </source>
</reference>
<gene>
    <name evidence="4" type="ORF">KRX52_18065</name>
</gene>
<evidence type="ECO:0000256" key="3">
    <source>
        <dbReference type="SAM" id="SignalP"/>
    </source>
</evidence>
<evidence type="ECO:0000313" key="4">
    <source>
        <dbReference type="EMBL" id="MBV2134680.1"/>
    </source>
</evidence>
<feature type="chain" id="PRO_5047527375" evidence="3">
    <location>
        <begin position="23"/>
        <end position="450"/>
    </location>
</feature>
<organism evidence="4 5">
    <name type="scientific">Geopseudomonas aromaticivorans</name>
    <dbReference type="NCBI Taxonomy" id="2849492"/>
    <lineage>
        <taxon>Bacteria</taxon>
        <taxon>Pseudomonadati</taxon>
        <taxon>Pseudomonadota</taxon>
        <taxon>Gammaproteobacteria</taxon>
        <taxon>Pseudomonadales</taxon>
        <taxon>Pseudomonadaceae</taxon>
        <taxon>Geopseudomonas</taxon>
    </lineage>
</organism>
<dbReference type="PANTHER" id="PTHR34596:SF2">
    <property type="entry name" value="CHITOPORIN"/>
    <property type="match status" value="1"/>
</dbReference>